<evidence type="ECO:0000313" key="2">
    <source>
        <dbReference type="Proteomes" id="UP000887575"/>
    </source>
</evidence>
<protein>
    <submittedName>
        <fullName evidence="3">Uncharacterized protein</fullName>
    </submittedName>
</protein>
<dbReference type="Proteomes" id="UP000887575">
    <property type="component" value="Unassembled WGS sequence"/>
</dbReference>
<sequence length="109" mass="12452">MFKLVALLVLSAVVMGMPGMGRWDDSDGMDGMNGQMNSMNEQQNGVFRDQRRIFRNGDCRVHDYTIYDGSNVRSATQNEQTMIDMYYRNRMNGVNQSPPCMCTMARCSM</sequence>
<dbReference type="WBParaSite" id="MBELARI_LOCUS16180">
    <property type="protein sequence ID" value="MBELARI_LOCUS16180"/>
    <property type="gene ID" value="MBELARI_LOCUS16180"/>
</dbReference>
<proteinExistence type="predicted"/>
<evidence type="ECO:0000313" key="3">
    <source>
        <dbReference type="WBParaSite" id="MBELARI_LOCUS16180"/>
    </source>
</evidence>
<feature type="signal peptide" evidence="1">
    <location>
        <begin position="1"/>
        <end position="16"/>
    </location>
</feature>
<dbReference type="AlphaFoldDB" id="A0AAF3EQ93"/>
<keyword evidence="1" id="KW-0732">Signal</keyword>
<evidence type="ECO:0000256" key="1">
    <source>
        <dbReference type="SAM" id="SignalP"/>
    </source>
</evidence>
<name>A0AAF3EQ93_9BILA</name>
<accession>A0AAF3EQ93</accession>
<reference evidence="3" key="1">
    <citation type="submission" date="2024-02" db="UniProtKB">
        <authorList>
            <consortium name="WormBaseParasite"/>
        </authorList>
    </citation>
    <scope>IDENTIFICATION</scope>
</reference>
<feature type="chain" id="PRO_5042127609" evidence="1">
    <location>
        <begin position="17"/>
        <end position="109"/>
    </location>
</feature>
<organism evidence="2 3">
    <name type="scientific">Mesorhabditis belari</name>
    <dbReference type="NCBI Taxonomy" id="2138241"/>
    <lineage>
        <taxon>Eukaryota</taxon>
        <taxon>Metazoa</taxon>
        <taxon>Ecdysozoa</taxon>
        <taxon>Nematoda</taxon>
        <taxon>Chromadorea</taxon>
        <taxon>Rhabditida</taxon>
        <taxon>Rhabditina</taxon>
        <taxon>Rhabditomorpha</taxon>
        <taxon>Rhabditoidea</taxon>
        <taxon>Rhabditidae</taxon>
        <taxon>Mesorhabditinae</taxon>
        <taxon>Mesorhabditis</taxon>
    </lineage>
</organism>
<keyword evidence="2" id="KW-1185">Reference proteome</keyword>